<dbReference type="GO" id="GO:0016705">
    <property type="term" value="F:oxidoreductase activity, acting on paired donors, with incorporation or reduction of molecular oxygen"/>
    <property type="evidence" value="ECO:0007669"/>
    <property type="project" value="UniProtKB-ARBA"/>
</dbReference>
<keyword evidence="2" id="KW-0479">Metal-binding</keyword>
<evidence type="ECO:0000256" key="1">
    <source>
        <dbReference type="ARBA" id="ARBA00022714"/>
    </source>
</evidence>
<keyword evidence="4" id="KW-0411">Iron-sulfur</keyword>
<evidence type="ECO:0000256" key="6">
    <source>
        <dbReference type="ARBA" id="ARBA00034078"/>
    </source>
</evidence>
<dbReference type="AlphaFoldDB" id="K9YSJ9"/>
<protein>
    <submittedName>
        <fullName evidence="8">Rieske Fe-S protein</fullName>
    </submittedName>
</protein>
<feature type="domain" description="Rieske" evidence="7">
    <location>
        <begin position="51"/>
        <end position="143"/>
    </location>
</feature>
<dbReference type="GO" id="GO:0046872">
    <property type="term" value="F:metal ion binding"/>
    <property type="evidence" value="ECO:0007669"/>
    <property type="project" value="UniProtKB-KW"/>
</dbReference>
<dbReference type="PROSITE" id="PS51296">
    <property type="entry name" value="RIESKE"/>
    <property type="match status" value="1"/>
</dbReference>
<proteinExistence type="predicted"/>
<dbReference type="InterPro" id="IPR014349">
    <property type="entry name" value="Rieske_Fe-S_prot"/>
</dbReference>
<gene>
    <name evidence="8" type="ORF">Dacsa_0527</name>
</gene>
<dbReference type="KEGG" id="dsl:Dacsa_0527"/>
<dbReference type="STRING" id="13035.Dacsa_0527"/>
<evidence type="ECO:0000313" key="8">
    <source>
        <dbReference type="EMBL" id="AFZ49310.1"/>
    </source>
</evidence>
<dbReference type="CDD" id="cd03467">
    <property type="entry name" value="Rieske"/>
    <property type="match status" value="1"/>
</dbReference>
<evidence type="ECO:0000256" key="2">
    <source>
        <dbReference type="ARBA" id="ARBA00022723"/>
    </source>
</evidence>
<name>K9YSJ9_DACS8</name>
<dbReference type="PANTHER" id="PTHR10134">
    <property type="entry name" value="CYTOCHROME B-C1 COMPLEX SUBUNIT RIESKE, MITOCHONDRIAL"/>
    <property type="match status" value="1"/>
</dbReference>
<dbReference type="SUPFAM" id="SSF50022">
    <property type="entry name" value="ISP domain"/>
    <property type="match status" value="1"/>
</dbReference>
<comment type="cofactor">
    <cofactor evidence="6">
        <name>[2Fe-2S] cluster</name>
        <dbReference type="ChEBI" id="CHEBI:190135"/>
    </cofactor>
</comment>
<dbReference type="EMBL" id="CP003944">
    <property type="protein sequence ID" value="AFZ49310.1"/>
    <property type="molecule type" value="Genomic_DNA"/>
</dbReference>
<dbReference type="GO" id="GO:0051537">
    <property type="term" value="F:2 iron, 2 sulfur cluster binding"/>
    <property type="evidence" value="ECO:0007669"/>
    <property type="project" value="UniProtKB-KW"/>
</dbReference>
<keyword evidence="5" id="KW-1015">Disulfide bond</keyword>
<dbReference type="eggNOG" id="COG0723">
    <property type="taxonomic scope" value="Bacteria"/>
</dbReference>
<dbReference type="GO" id="GO:0004497">
    <property type="term" value="F:monooxygenase activity"/>
    <property type="evidence" value="ECO:0007669"/>
    <property type="project" value="UniProtKB-ARBA"/>
</dbReference>
<evidence type="ECO:0000256" key="5">
    <source>
        <dbReference type="ARBA" id="ARBA00023157"/>
    </source>
</evidence>
<accession>K9YSJ9</accession>
<dbReference type="Gene3D" id="2.102.10.10">
    <property type="entry name" value="Rieske [2Fe-2S] iron-sulphur domain"/>
    <property type="match status" value="1"/>
</dbReference>
<reference evidence="8" key="1">
    <citation type="submission" date="2012-04" db="EMBL/GenBank/DDBJ databases">
        <title>Finished genome of Dactylococcopsis salina PCC 8305.</title>
        <authorList>
            <consortium name="US DOE Joint Genome Institute"/>
            <person name="Gugger M."/>
            <person name="Coursin T."/>
            <person name="Rippka R."/>
            <person name="Tandeau De Marsac N."/>
            <person name="Huntemann M."/>
            <person name="Wei C.-L."/>
            <person name="Han J."/>
            <person name="Detter J.C."/>
            <person name="Han C."/>
            <person name="Tapia R."/>
            <person name="Daligault H."/>
            <person name="Chen A."/>
            <person name="Krypides N."/>
            <person name="Mavromatis K."/>
            <person name="Markowitz V."/>
            <person name="Szeto E."/>
            <person name="Ivanova N."/>
            <person name="Ovchinnikova G."/>
            <person name="Pagani I."/>
            <person name="Pati A."/>
            <person name="Goodwin L."/>
            <person name="Peters L."/>
            <person name="Pitluck S."/>
            <person name="Woyke T."/>
            <person name="Kerfeld C."/>
        </authorList>
    </citation>
    <scope>NUCLEOTIDE SEQUENCE [LARGE SCALE GENOMIC DNA]</scope>
    <source>
        <strain evidence="8">PCC 8305</strain>
    </source>
</reference>
<keyword evidence="1" id="KW-0001">2Fe-2S</keyword>
<organism evidence="8 9">
    <name type="scientific">Dactylococcopsis salina (strain PCC 8305)</name>
    <name type="common">Myxobactron salinum</name>
    <dbReference type="NCBI Taxonomy" id="13035"/>
    <lineage>
        <taxon>Bacteria</taxon>
        <taxon>Bacillati</taxon>
        <taxon>Cyanobacteriota</taxon>
        <taxon>Cyanophyceae</taxon>
        <taxon>Nodosilineales</taxon>
        <taxon>Cymatolegaceae</taxon>
        <taxon>Dactylococcopsis</taxon>
    </lineage>
</organism>
<dbReference type="HOGENOM" id="CLU_055690_1_1_3"/>
<evidence type="ECO:0000256" key="4">
    <source>
        <dbReference type="ARBA" id="ARBA00023014"/>
    </source>
</evidence>
<dbReference type="Proteomes" id="UP000010482">
    <property type="component" value="Chromosome"/>
</dbReference>
<keyword evidence="9" id="KW-1185">Reference proteome</keyword>
<dbReference type="InterPro" id="IPR005805">
    <property type="entry name" value="Rieske_Fe-S_prot_C"/>
</dbReference>
<evidence type="ECO:0000256" key="3">
    <source>
        <dbReference type="ARBA" id="ARBA00023004"/>
    </source>
</evidence>
<keyword evidence="3" id="KW-0408">Iron</keyword>
<dbReference type="Pfam" id="PF00355">
    <property type="entry name" value="Rieske"/>
    <property type="match status" value="1"/>
</dbReference>
<dbReference type="GO" id="GO:0016020">
    <property type="term" value="C:membrane"/>
    <property type="evidence" value="ECO:0007669"/>
    <property type="project" value="InterPro"/>
</dbReference>
<evidence type="ECO:0000259" key="7">
    <source>
        <dbReference type="PROSITE" id="PS51296"/>
    </source>
</evidence>
<dbReference type="InterPro" id="IPR017941">
    <property type="entry name" value="Rieske_2Fe-2S"/>
</dbReference>
<dbReference type="PRINTS" id="PR00162">
    <property type="entry name" value="RIESKE"/>
</dbReference>
<dbReference type="InterPro" id="IPR036922">
    <property type="entry name" value="Rieske_2Fe-2S_sf"/>
</dbReference>
<sequence length="147" mass="16298">MRIKRRELVSWMSLGTAIATVIGFNQTRSLSSEKKTETKAKPESTLSEGFQAVGSLEQLEENGVLINENLRVVVLQGVLGDLIALEQTCPHQGCAVLPTEERKRLICPCHGSQFTIRGKLLRGPAKTDLETYEVKAEDKQVLVKLNH</sequence>
<evidence type="ECO:0000313" key="9">
    <source>
        <dbReference type="Proteomes" id="UP000010482"/>
    </source>
</evidence>